<dbReference type="RefSeq" id="WP_223817888.1">
    <property type="nucleotide sequence ID" value="NZ_JAVDSE010000007.1"/>
</dbReference>
<dbReference type="PANTHER" id="PTHR11237">
    <property type="entry name" value="COENZYME Q10 BIOSYNTHESIS PROTEIN 7"/>
    <property type="match status" value="1"/>
</dbReference>
<evidence type="ECO:0000256" key="1">
    <source>
        <dbReference type="ARBA" id="ARBA00004749"/>
    </source>
</evidence>
<dbReference type="EMBL" id="VTFH01000002">
    <property type="protein sequence ID" value="KAA8558501.1"/>
    <property type="molecule type" value="Genomic_DNA"/>
</dbReference>
<evidence type="ECO:0000256" key="5">
    <source>
        <dbReference type="ARBA" id="ARBA00023004"/>
    </source>
</evidence>
<comment type="caution">
    <text evidence="8">The sequence shown here is derived from an EMBL/GenBank/DDBJ whole genome shotgun (WGS) entry which is preliminary data.</text>
</comment>
<dbReference type="GO" id="GO:0006744">
    <property type="term" value="P:ubiquinone biosynthetic process"/>
    <property type="evidence" value="ECO:0007669"/>
    <property type="project" value="UniProtKB-KW"/>
</dbReference>
<organism evidence="8 9">
    <name type="scientific">Pseudomonas extremaustralis</name>
    <dbReference type="NCBI Taxonomy" id="359110"/>
    <lineage>
        <taxon>Bacteria</taxon>
        <taxon>Pseudomonadati</taxon>
        <taxon>Pseudomonadota</taxon>
        <taxon>Gammaproteobacteria</taxon>
        <taxon>Pseudomonadales</taxon>
        <taxon>Pseudomonadaceae</taxon>
        <taxon>Pseudomonas</taxon>
    </lineage>
</organism>
<keyword evidence="7" id="KW-0472">Membrane</keyword>
<gene>
    <name evidence="8" type="primary">coq7_2</name>
    <name evidence="8" type="ORF">FX985_04859</name>
</gene>
<sequence>MNAPASPLLDNTLGNRMIKVDHAGEHGAICIYSGQRFMARLFNPALVAELTQFLDDERRHRAVFKAELQRRGYPRCRSYWLCGLGGLVLGLITGLCGRKAIMTTTVAVESVVLKHLAHQLHTLRDIDPQAVSAIASIVAEEQHHHDQSAAQIDVSDPWFRLLTPVVTAWTEAVIWMGMRS</sequence>
<evidence type="ECO:0000256" key="4">
    <source>
        <dbReference type="ARBA" id="ARBA00023002"/>
    </source>
</evidence>
<keyword evidence="3" id="KW-0479">Metal-binding</keyword>
<dbReference type="InterPro" id="IPR009078">
    <property type="entry name" value="Ferritin-like_SF"/>
</dbReference>
<evidence type="ECO:0000313" key="9">
    <source>
        <dbReference type="Proteomes" id="UP000323425"/>
    </source>
</evidence>
<evidence type="ECO:0000256" key="7">
    <source>
        <dbReference type="ARBA" id="ARBA00023136"/>
    </source>
</evidence>
<keyword evidence="6" id="KW-0503">Monooxygenase</keyword>
<dbReference type="AlphaFoldDB" id="A0A5M9IPA1"/>
<protein>
    <submittedName>
        <fullName evidence="8">2-nonaprenyl-3-methyl-6-methoxy-1,4-benzoquinol hydroxylase</fullName>
        <ecNumber evidence="8">1.14.13.-</ecNumber>
    </submittedName>
</protein>
<dbReference type="SUPFAM" id="SSF47240">
    <property type="entry name" value="Ferritin-like"/>
    <property type="match status" value="1"/>
</dbReference>
<reference evidence="8 9" key="1">
    <citation type="journal article" date="2018" name="Plant Biotechnol. Rep.">
        <title>Diversity and antifungal activity of endophytic bacteria associated with Panax ginseng seedlings.</title>
        <authorList>
            <person name="Park J.M."/>
            <person name="Hong C.E."/>
            <person name="Jo S.H."/>
        </authorList>
    </citation>
    <scope>NUCLEOTIDE SEQUENCE [LARGE SCALE GENOMIC DNA]</scope>
    <source>
        <strain evidence="8 9">PgKB38</strain>
    </source>
</reference>
<dbReference type="GO" id="GO:0046872">
    <property type="term" value="F:metal ion binding"/>
    <property type="evidence" value="ECO:0007669"/>
    <property type="project" value="UniProtKB-KW"/>
</dbReference>
<dbReference type="PANTHER" id="PTHR11237:SF4">
    <property type="entry name" value="5-DEMETHOXYUBIQUINONE HYDROXYLASE, MITOCHONDRIAL"/>
    <property type="match status" value="1"/>
</dbReference>
<dbReference type="InterPro" id="IPR011566">
    <property type="entry name" value="Ubq_synth_Coq7"/>
</dbReference>
<keyword evidence="2" id="KW-0831">Ubiquinone biosynthesis</keyword>
<keyword evidence="4 8" id="KW-0560">Oxidoreductase</keyword>
<keyword evidence="5" id="KW-0408">Iron</keyword>
<evidence type="ECO:0000256" key="3">
    <source>
        <dbReference type="ARBA" id="ARBA00022723"/>
    </source>
</evidence>
<evidence type="ECO:0000256" key="6">
    <source>
        <dbReference type="ARBA" id="ARBA00023033"/>
    </source>
</evidence>
<accession>A0A5M9IPA1</accession>
<evidence type="ECO:0000313" key="8">
    <source>
        <dbReference type="EMBL" id="KAA8558501.1"/>
    </source>
</evidence>
<evidence type="ECO:0000256" key="2">
    <source>
        <dbReference type="ARBA" id="ARBA00022688"/>
    </source>
</evidence>
<comment type="pathway">
    <text evidence="1">Cofactor biosynthesis; ubiquinone biosynthesis.</text>
</comment>
<dbReference type="Pfam" id="PF03232">
    <property type="entry name" value="COQ7"/>
    <property type="match status" value="1"/>
</dbReference>
<dbReference type="EC" id="1.14.13.-" evidence="8"/>
<proteinExistence type="predicted"/>
<name>A0A5M9IPA1_9PSED</name>
<dbReference type="Proteomes" id="UP000323425">
    <property type="component" value="Unassembled WGS sequence"/>
</dbReference>
<dbReference type="GO" id="GO:0008682">
    <property type="term" value="F:3-demethoxyubiquinol 3-hydroxylase activity"/>
    <property type="evidence" value="ECO:0007669"/>
    <property type="project" value="TreeGrafter"/>
</dbReference>